<evidence type="ECO:0000313" key="6">
    <source>
        <dbReference type="EMBL" id="GAA1863259.1"/>
    </source>
</evidence>
<evidence type="ECO:0000256" key="1">
    <source>
        <dbReference type="ARBA" id="ARBA00023015"/>
    </source>
</evidence>
<name>A0ABN2NCQ7_9PSEU</name>
<dbReference type="EMBL" id="BAAAQK010000018">
    <property type="protein sequence ID" value="GAA1863259.1"/>
    <property type="molecule type" value="Genomic_DNA"/>
</dbReference>
<keyword evidence="1" id="KW-0805">Transcription regulation</keyword>
<dbReference type="PROSITE" id="PS51077">
    <property type="entry name" value="HTH_ICLR"/>
    <property type="match status" value="1"/>
</dbReference>
<proteinExistence type="predicted"/>
<dbReference type="SUPFAM" id="SSF46785">
    <property type="entry name" value="Winged helix' DNA-binding domain"/>
    <property type="match status" value="1"/>
</dbReference>
<evidence type="ECO:0000259" key="5">
    <source>
        <dbReference type="PROSITE" id="PS51078"/>
    </source>
</evidence>
<evidence type="ECO:0000259" key="4">
    <source>
        <dbReference type="PROSITE" id="PS51077"/>
    </source>
</evidence>
<dbReference type="Gene3D" id="3.30.450.40">
    <property type="match status" value="1"/>
</dbReference>
<dbReference type="SMART" id="SM00346">
    <property type="entry name" value="HTH_ICLR"/>
    <property type="match status" value="1"/>
</dbReference>
<dbReference type="Gene3D" id="1.10.10.10">
    <property type="entry name" value="Winged helix-like DNA-binding domain superfamily/Winged helix DNA-binding domain"/>
    <property type="match status" value="1"/>
</dbReference>
<protein>
    <submittedName>
        <fullName evidence="6">IclR family transcriptional regulator</fullName>
    </submittedName>
</protein>
<keyword evidence="7" id="KW-1185">Reference proteome</keyword>
<dbReference type="InterPro" id="IPR036390">
    <property type="entry name" value="WH_DNA-bd_sf"/>
</dbReference>
<dbReference type="Pfam" id="PF01614">
    <property type="entry name" value="IclR_C"/>
    <property type="match status" value="1"/>
</dbReference>
<dbReference type="PANTHER" id="PTHR30136:SF24">
    <property type="entry name" value="HTH-TYPE TRANSCRIPTIONAL REPRESSOR ALLR"/>
    <property type="match status" value="1"/>
</dbReference>
<evidence type="ECO:0000256" key="3">
    <source>
        <dbReference type="ARBA" id="ARBA00023163"/>
    </source>
</evidence>
<dbReference type="InterPro" id="IPR050707">
    <property type="entry name" value="HTH_MetabolicPath_Reg"/>
</dbReference>
<sequence>MPGPIQSVERAAAILRLLGGAGRPLALAELAAALDLPRPTVHGLVRTLREEGLVDQDRATSHYRPGAGLRRLGTGWDRHDLRARAMNWADALAGSSGCAVFLAVPDLAAAIVVHHVFRPDGSPQTLRTNTEQPLHATAWGKCLLAFAPVATPAPRELELRRYTGRTATTVVMLEAQLAGARSRGMATDVGEYEAGVGGAAVPLRSGGGLTVAALGIAAPVEDLFGGGGEPRRAQAEQLQHAGREISAQLGSLR</sequence>
<evidence type="ECO:0000313" key="7">
    <source>
        <dbReference type="Proteomes" id="UP001500449"/>
    </source>
</evidence>
<gene>
    <name evidence="6" type="ORF">GCM10009836_49540</name>
</gene>
<feature type="domain" description="HTH iclR-type" evidence="4">
    <location>
        <begin position="5"/>
        <end position="67"/>
    </location>
</feature>
<dbReference type="InterPro" id="IPR014757">
    <property type="entry name" value="Tscrpt_reg_IclR_C"/>
</dbReference>
<keyword evidence="2" id="KW-0238">DNA-binding</keyword>
<keyword evidence="3" id="KW-0804">Transcription</keyword>
<dbReference type="Proteomes" id="UP001500449">
    <property type="component" value="Unassembled WGS sequence"/>
</dbReference>
<comment type="caution">
    <text evidence="6">The sequence shown here is derived from an EMBL/GenBank/DDBJ whole genome shotgun (WGS) entry which is preliminary data.</text>
</comment>
<dbReference type="PANTHER" id="PTHR30136">
    <property type="entry name" value="HELIX-TURN-HELIX TRANSCRIPTIONAL REGULATOR, ICLR FAMILY"/>
    <property type="match status" value="1"/>
</dbReference>
<dbReference type="InterPro" id="IPR036388">
    <property type="entry name" value="WH-like_DNA-bd_sf"/>
</dbReference>
<dbReference type="PROSITE" id="PS51078">
    <property type="entry name" value="ICLR_ED"/>
    <property type="match status" value="1"/>
</dbReference>
<organism evidence="6 7">
    <name type="scientific">Pseudonocardia ailaonensis</name>
    <dbReference type="NCBI Taxonomy" id="367279"/>
    <lineage>
        <taxon>Bacteria</taxon>
        <taxon>Bacillati</taxon>
        <taxon>Actinomycetota</taxon>
        <taxon>Actinomycetes</taxon>
        <taxon>Pseudonocardiales</taxon>
        <taxon>Pseudonocardiaceae</taxon>
        <taxon>Pseudonocardia</taxon>
    </lineage>
</organism>
<accession>A0ABN2NCQ7</accession>
<dbReference type="InterPro" id="IPR029016">
    <property type="entry name" value="GAF-like_dom_sf"/>
</dbReference>
<dbReference type="Pfam" id="PF09339">
    <property type="entry name" value="HTH_IclR"/>
    <property type="match status" value="1"/>
</dbReference>
<dbReference type="InterPro" id="IPR005471">
    <property type="entry name" value="Tscrpt_reg_IclR_N"/>
</dbReference>
<feature type="domain" description="IclR-ED" evidence="5">
    <location>
        <begin position="68"/>
        <end position="251"/>
    </location>
</feature>
<dbReference type="SUPFAM" id="SSF55781">
    <property type="entry name" value="GAF domain-like"/>
    <property type="match status" value="1"/>
</dbReference>
<evidence type="ECO:0000256" key="2">
    <source>
        <dbReference type="ARBA" id="ARBA00023125"/>
    </source>
</evidence>
<dbReference type="RefSeq" id="WP_344421611.1">
    <property type="nucleotide sequence ID" value="NZ_BAAAQK010000018.1"/>
</dbReference>
<reference evidence="6 7" key="1">
    <citation type="journal article" date="2019" name="Int. J. Syst. Evol. Microbiol.">
        <title>The Global Catalogue of Microorganisms (GCM) 10K type strain sequencing project: providing services to taxonomists for standard genome sequencing and annotation.</title>
        <authorList>
            <consortium name="The Broad Institute Genomics Platform"/>
            <consortium name="The Broad Institute Genome Sequencing Center for Infectious Disease"/>
            <person name="Wu L."/>
            <person name="Ma J."/>
        </authorList>
    </citation>
    <scope>NUCLEOTIDE SEQUENCE [LARGE SCALE GENOMIC DNA]</scope>
    <source>
        <strain evidence="6 7">JCM 16009</strain>
    </source>
</reference>